<dbReference type="PANTHER" id="PTHR33992">
    <property type="entry name" value="RIBONUCLEASE P PROTEIN COMPONENT"/>
    <property type="match status" value="1"/>
</dbReference>
<sequence>MLKAEHRLRRSADFRVIVRRGVRVGRPTMVVHLMPAGEAGPPDAPPSVGLVVGRTVGGAVVRNTVRRRLRHLLAERLDRLPRGSSVVVRALPGIAGAPSSTLARELDTALDRAMVRAEKRQ</sequence>
<dbReference type="SUPFAM" id="SSF54211">
    <property type="entry name" value="Ribosomal protein S5 domain 2-like"/>
    <property type="match status" value="1"/>
</dbReference>
<dbReference type="EC" id="3.1.26.5" evidence="7 8"/>
<dbReference type="Gene3D" id="3.30.230.10">
    <property type="match status" value="1"/>
</dbReference>
<dbReference type="Proteomes" id="UP000294739">
    <property type="component" value="Unassembled WGS sequence"/>
</dbReference>
<dbReference type="FunCoup" id="A0A4R5DKV6">
    <property type="interactions" value="2"/>
</dbReference>
<evidence type="ECO:0000256" key="1">
    <source>
        <dbReference type="ARBA" id="ARBA00002663"/>
    </source>
</evidence>
<keyword evidence="5 7" id="KW-0378">Hydrolase</keyword>
<dbReference type="RefSeq" id="WP_131892845.1">
    <property type="nucleotide sequence ID" value="NZ_SMKZ01000007.1"/>
</dbReference>
<dbReference type="GO" id="GO:0030677">
    <property type="term" value="C:ribonuclease P complex"/>
    <property type="evidence" value="ECO:0007669"/>
    <property type="project" value="TreeGrafter"/>
</dbReference>
<comment type="caution">
    <text evidence="9">The sequence shown here is derived from an EMBL/GenBank/DDBJ whole genome shotgun (WGS) entry which is preliminary data.</text>
</comment>
<comment type="function">
    <text evidence="1 7">RNaseP catalyzes the removal of the 5'-leader sequence from pre-tRNA to produce the mature 5'-terminus. It can also cleave other RNA substrates such as 4.5S RNA. The protein component plays an auxiliary but essential role in vivo by binding to the 5'-leader sequence and broadening the substrate specificity of the ribozyme.</text>
</comment>
<dbReference type="GO" id="GO:0004526">
    <property type="term" value="F:ribonuclease P activity"/>
    <property type="evidence" value="ECO:0007669"/>
    <property type="project" value="UniProtKB-UniRule"/>
</dbReference>
<dbReference type="InterPro" id="IPR020539">
    <property type="entry name" value="RNase_P_CS"/>
</dbReference>
<evidence type="ECO:0000256" key="2">
    <source>
        <dbReference type="ARBA" id="ARBA00022694"/>
    </source>
</evidence>
<evidence type="ECO:0000256" key="5">
    <source>
        <dbReference type="ARBA" id="ARBA00022801"/>
    </source>
</evidence>
<evidence type="ECO:0000256" key="3">
    <source>
        <dbReference type="ARBA" id="ARBA00022722"/>
    </source>
</evidence>
<keyword evidence="10" id="KW-1185">Reference proteome</keyword>
<dbReference type="GO" id="GO:0000049">
    <property type="term" value="F:tRNA binding"/>
    <property type="evidence" value="ECO:0007669"/>
    <property type="project" value="UniProtKB-UniRule"/>
</dbReference>
<keyword evidence="6 7" id="KW-0694">RNA-binding</keyword>
<organism evidence="9 10">
    <name type="scientific">Jiangella asiatica</name>
    <dbReference type="NCBI Taxonomy" id="2530372"/>
    <lineage>
        <taxon>Bacteria</taxon>
        <taxon>Bacillati</taxon>
        <taxon>Actinomycetota</taxon>
        <taxon>Actinomycetes</taxon>
        <taxon>Jiangellales</taxon>
        <taxon>Jiangellaceae</taxon>
        <taxon>Jiangella</taxon>
    </lineage>
</organism>
<keyword evidence="2 7" id="KW-0819">tRNA processing</keyword>
<dbReference type="InParanoid" id="A0A4R5DKV6"/>
<dbReference type="NCBIfam" id="TIGR00188">
    <property type="entry name" value="rnpA"/>
    <property type="match status" value="1"/>
</dbReference>
<dbReference type="PANTHER" id="PTHR33992:SF1">
    <property type="entry name" value="RIBONUCLEASE P PROTEIN COMPONENT"/>
    <property type="match status" value="1"/>
</dbReference>
<keyword evidence="3 7" id="KW-0540">Nuclease</keyword>
<dbReference type="InterPro" id="IPR020568">
    <property type="entry name" value="Ribosomal_Su5_D2-typ_SF"/>
</dbReference>
<keyword evidence="4 7" id="KW-0255">Endonuclease</keyword>
<proteinExistence type="inferred from homology"/>
<protein>
    <recommendedName>
        <fullName evidence="7 8">Ribonuclease P protein component</fullName>
        <shortName evidence="7">RNase P protein</shortName>
        <shortName evidence="7">RNaseP protein</shortName>
        <ecNumber evidence="7 8">3.1.26.5</ecNumber>
    </recommendedName>
    <alternativeName>
        <fullName evidence="7">Protein C5</fullName>
    </alternativeName>
</protein>
<evidence type="ECO:0000313" key="9">
    <source>
        <dbReference type="EMBL" id="TDE12611.1"/>
    </source>
</evidence>
<evidence type="ECO:0000256" key="6">
    <source>
        <dbReference type="ARBA" id="ARBA00022884"/>
    </source>
</evidence>
<evidence type="ECO:0000256" key="7">
    <source>
        <dbReference type="HAMAP-Rule" id="MF_00227"/>
    </source>
</evidence>
<dbReference type="AlphaFoldDB" id="A0A4R5DKV6"/>
<dbReference type="HAMAP" id="MF_00227">
    <property type="entry name" value="RNase_P"/>
    <property type="match status" value="1"/>
</dbReference>
<comment type="similarity">
    <text evidence="7">Belongs to the RnpA family.</text>
</comment>
<comment type="catalytic activity">
    <reaction evidence="7">
        <text>Endonucleolytic cleavage of RNA, removing 5'-extranucleotides from tRNA precursor.</text>
        <dbReference type="EC" id="3.1.26.5"/>
    </reaction>
</comment>
<dbReference type="GO" id="GO:0042781">
    <property type="term" value="F:3'-tRNA processing endoribonuclease activity"/>
    <property type="evidence" value="ECO:0007669"/>
    <property type="project" value="TreeGrafter"/>
</dbReference>
<dbReference type="OrthoDB" id="196964at2"/>
<accession>A0A4R5DKV6</accession>
<evidence type="ECO:0000256" key="8">
    <source>
        <dbReference type="NCBIfam" id="TIGR00188"/>
    </source>
</evidence>
<reference evidence="9 10" key="1">
    <citation type="submission" date="2019-03" db="EMBL/GenBank/DDBJ databases">
        <title>Draft genome sequences of novel Actinobacteria.</title>
        <authorList>
            <person name="Sahin N."/>
            <person name="Ay H."/>
            <person name="Saygin H."/>
        </authorList>
    </citation>
    <scope>NUCLEOTIDE SEQUENCE [LARGE SCALE GENOMIC DNA]</scope>
    <source>
        <strain evidence="9 10">5K138</strain>
    </source>
</reference>
<dbReference type="Pfam" id="PF00825">
    <property type="entry name" value="Ribonuclease_P"/>
    <property type="match status" value="1"/>
</dbReference>
<dbReference type="EMBL" id="SMKZ01000007">
    <property type="protein sequence ID" value="TDE12611.1"/>
    <property type="molecule type" value="Genomic_DNA"/>
</dbReference>
<evidence type="ECO:0000256" key="4">
    <source>
        <dbReference type="ARBA" id="ARBA00022759"/>
    </source>
</evidence>
<dbReference type="InterPro" id="IPR000100">
    <property type="entry name" value="RNase_P"/>
</dbReference>
<comment type="subunit">
    <text evidence="7">Consists of a catalytic RNA component (M1 or rnpB) and a protein subunit.</text>
</comment>
<dbReference type="PROSITE" id="PS00648">
    <property type="entry name" value="RIBONUCLEASE_P"/>
    <property type="match status" value="1"/>
</dbReference>
<dbReference type="InterPro" id="IPR014721">
    <property type="entry name" value="Ribsml_uS5_D2-typ_fold_subgr"/>
</dbReference>
<name>A0A4R5DKV6_9ACTN</name>
<evidence type="ECO:0000313" key="10">
    <source>
        <dbReference type="Proteomes" id="UP000294739"/>
    </source>
</evidence>
<gene>
    <name evidence="7 9" type="primary">rnpA</name>
    <name evidence="9" type="ORF">E1269_07155</name>
</gene>
<dbReference type="GO" id="GO:0001682">
    <property type="term" value="P:tRNA 5'-leader removal"/>
    <property type="evidence" value="ECO:0007669"/>
    <property type="project" value="UniProtKB-UniRule"/>
</dbReference>